<keyword evidence="1" id="KW-1133">Transmembrane helix</keyword>
<dbReference type="EMBL" id="CP039543">
    <property type="protein sequence ID" value="QJT10102.1"/>
    <property type="molecule type" value="Genomic_DNA"/>
</dbReference>
<dbReference type="OrthoDB" id="5443618at2"/>
<evidence type="ECO:0000313" key="4">
    <source>
        <dbReference type="Proteomes" id="UP000434052"/>
    </source>
</evidence>
<gene>
    <name evidence="3" type="ORF">DQK91_03720</name>
    <name evidence="2" type="ORF">E8L03_14710</name>
</gene>
<proteinExistence type="predicted"/>
<name>A0A6P1ZJL6_9BACT</name>
<feature type="transmembrane region" description="Helical" evidence="1">
    <location>
        <begin position="103"/>
        <end position="126"/>
    </location>
</feature>
<sequence>MLRRDMGRSVEESARGVQQMVLAHGTHSQQAHAFPGKPGERRVMERRGSDFSMRRHNPPSCVSFPHLQPVVCPFILPFSVQPLKSQKGKLSMKKMPKLPRIPLKYLIIIVALFLFWPLLFGGYYAMYNLYRSVDPTQFPAVSEAVSETMALTGANATDPEKGAALLTSVSAQLQRELDSPFGWSANDAFYFPTKYLDNRANRQRGVIFATRMLTRYFSTHLAKLGQADPENEHLKEVREKHIVYGAEIWGFFRASAEKEYKRSIELMDEYKAELADGKATFNARTDDIYNNLTFIDGEEFLGQVLGSLVQANDEVSFWELDDRIKYAQGVVLVVRDYLTMLVHLYPEIVEKGGEQNVAVAFKDMDRICTFDPLIVLRGDHDSLLADHRGKMARYFISMMRRLEDLANSLRS</sequence>
<keyword evidence="5" id="KW-1185">Reference proteome</keyword>
<reference evidence="2 5" key="2">
    <citation type="submission" date="2019-04" db="EMBL/GenBank/DDBJ databases">
        <title>Isolation and culture of sulfate reducing bacteria from the cold seep of the South China Sea.</title>
        <authorList>
            <person name="Sun C."/>
            <person name="Liu R."/>
        </authorList>
    </citation>
    <scope>NUCLEOTIDE SEQUENCE [LARGE SCALE GENOMIC DNA]</scope>
    <source>
        <strain evidence="2 5">CS1</strain>
    </source>
</reference>
<keyword evidence="1" id="KW-0812">Transmembrane</keyword>
<dbReference type="AlphaFoldDB" id="A0A6P1ZJL6"/>
<dbReference type="InterPro" id="IPR016936">
    <property type="entry name" value="UCP029693"/>
</dbReference>
<dbReference type="Proteomes" id="UP000434052">
    <property type="component" value="Unassembled WGS sequence"/>
</dbReference>
<keyword evidence="1" id="KW-0472">Membrane</keyword>
<reference evidence="3 4" key="1">
    <citation type="submission" date="2018-06" db="EMBL/GenBank/DDBJ databases">
        <title>Complete genome of Desulfovibrio marinus P48SEP.</title>
        <authorList>
            <person name="Crispim J.S."/>
            <person name="Vidigal P.M.P."/>
            <person name="Silva L.C.F."/>
            <person name="Araujo L.C."/>
            <person name="Laguardia C.N."/>
            <person name="Dias R.S."/>
            <person name="Sousa M.P."/>
            <person name="Paula S.O."/>
            <person name="Silva C."/>
        </authorList>
    </citation>
    <scope>NUCLEOTIDE SEQUENCE [LARGE SCALE GENOMIC DNA]</scope>
    <source>
        <strain evidence="3 4">P48SEP</strain>
    </source>
</reference>
<dbReference type="EMBL" id="QMIF01000002">
    <property type="protein sequence ID" value="TVM35783.1"/>
    <property type="molecule type" value="Genomic_DNA"/>
</dbReference>
<evidence type="ECO:0000313" key="3">
    <source>
        <dbReference type="EMBL" id="TVM35783.1"/>
    </source>
</evidence>
<evidence type="ECO:0000313" key="5">
    <source>
        <dbReference type="Proteomes" id="UP000503251"/>
    </source>
</evidence>
<accession>A0A6P1ZJL6</accession>
<organism evidence="3 4">
    <name type="scientific">Oceanidesulfovibrio marinus</name>
    <dbReference type="NCBI Taxonomy" id="370038"/>
    <lineage>
        <taxon>Bacteria</taxon>
        <taxon>Pseudomonadati</taxon>
        <taxon>Thermodesulfobacteriota</taxon>
        <taxon>Desulfovibrionia</taxon>
        <taxon>Desulfovibrionales</taxon>
        <taxon>Desulfovibrionaceae</taxon>
        <taxon>Oceanidesulfovibrio</taxon>
    </lineage>
</organism>
<dbReference type="Pfam" id="PF10095">
    <property type="entry name" value="DUF2333"/>
    <property type="match status" value="1"/>
</dbReference>
<dbReference type="Proteomes" id="UP000503251">
    <property type="component" value="Chromosome"/>
</dbReference>
<evidence type="ECO:0000256" key="1">
    <source>
        <dbReference type="SAM" id="Phobius"/>
    </source>
</evidence>
<protein>
    <submittedName>
        <fullName evidence="3">DUF2333 domain-containing protein</fullName>
    </submittedName>
    <submittedName>
        <fullName evidence="2">DUF2333 family protein</fullName>
    </submittedName>
</protein>
<evidence type="ECO:0000313" key="2">
    <source>
        <dbReference type="EMBL" id="QJT10102.1"/>
    </source>
</evidence>